<dbReference type="EMBL" id="CM004470">
    <property type="protein sequence ID" value="OCT89002.1"/>
    <property type="molecule type" value="Genomic_DNA"/>
</dbReference>
<sequence>MEFGYYQYHLQQNAHCIPRLIGSANHTFHSLLPIDNTQICIFCITNRLADALKTHKGKYGIILGHAPRTVSGRSVTKRLPLP</sequence>
<name>A0A974DBV5_XENLA</name>
<evidence type="ECO:0000313" key="2">
    <source>
        <dbReference type="Proteomes" id="UP000694892"/>
    </source>
</evidence>
<reference evidence="2" key="1">
    <citation type="journal article" date="2016" name="Nature">
        <title>Genome evolution in the allotetraploid frog Xenopus laevis.</title>
        <authorList>
            <person name="Session A.M."/>
            <person name="Uno Y."/>
            <person name="Kwon T."/>
            <person name="Chapman J.A."/>
            <person name="Toyoda A."/>
            <person name="Takahashi S."/>
            <person name="Fukui A."/>
            <person name="Hikosaka A."/>
            <person name="Suzuki A."/>
            <person name="Kondo M."/>
            <person name="van Heeringen S.J."/>
            <person name="Quigley I."/>
            <person name="Heinz S."/>
            <person name="Ogino H."/>
            <person name="Ochi H."/>
            <person name="Hellsten U."/>
            <person name="Lyons J.B."/>
            <person name="Simakov O."/>
            <person name="Putnam N."/>
            <person name="Stites J."/>
            <person name="Kuroki Y."/>
            <person name="Tanaka T."/>
            <person name="Michiue T."/>
            <person name="Watanabe M."/>
            <person name="Bogdanovic O."/>
            <person name="Lister R."/>
            <person name="Georgiou G."/>
            <person name="Paranjpe S.S."/>
            <person name="van Kruijsbergen I."/>
            <person name="Shu S."/>
            <person name="Carlson J."/>
            <person name="Kinoshita T."/>
            <person name="Ohta Y."/>
            <person name="Mawaribuchi S."/>
            <person name="Jenkins J."/>
            <person name="Grimwood J."/>
            <person name="Schmutz J."/>
            <person name="Mitros T."/>
            <person name="Mozaffari S.V."/>
            <person name="Suzuki Y."/>
            <person name="Haramoto Y."/>
            <person name="Yamamoto T.S."/>
            <person name="Takagi C."/>
            <person name="Heald R."/>
            <person name="Miller K."/>
            <person name="Haudenschild C."/>
            <person name="Kitzman J."/>
            <person name="Nakayama T."/>
            <person name="Izutsu Y."/>
            <person name="Robert J."/>
            <person name="Fortriede J."/>
            <person name="Burns K."/>
            <person name="Lotay V."/>
            <person name="Karimi K."/>
            <person name="Yasuoka Y."/>
            <person name="Dichmann D.S."/>
            <person name="Flajnik M.F."/>
            <person name="Houston D.W."/>
            <person name="Shendure J."/>
            <person name="DuPasquier L."/>
            <person name="Vize P.D."/>
            <person name="Zorn A.M."/>
            <person name="Ito M."/>
            <person name="Marcotte E.M."/>
            <person name="Wallingford J.B."/>
            <person name="Ito Y."/>
            <person name="Asashima M."/>
            <person name="Ueno N."/>
            <person name="Matsuda Y."/>
            <person name="Veenstra G.J."/>
            <person name="Fujiyama A."/>
            <person name="Harland R.M."/>
            <person name="Taira M."/>
            <person name="Rokhsar D.S."/>
        </authorList>
    </citation>
    <scope>NUCLEOTIDE SEQUENCE [LARGE SCALE GENOMIC DNA]</scope>
    <source>
        <strain evidence="2">J</strain>
    </source>
</reference>
<gene>
    <name evidence="1" type="ORF">XELAEV_18017630mg</name>
</gene>
<dbReference type="Proteomes" id="UP000694892">
    <property type="component" value="Chromosome 3L"/>
</dbReference>
<protein>
    <submittedName>
        <fullName evidence="1">Uncharacterized protein</fullName>
    </submittedName>
</protein>
<proteinExistence type="predicted"/>
<accession>A0A974DBV5</accession>
<evidence type="ECO:0000313" key="1">
    <source>
        <dbReference type="EMBL" id="OCT89002.1"/>
    </source>
</evidence>
<organism evidence="1 2">
    <name type="scientific">Xenopus laevis</name>
    <name type="common">African clawed frog</name>
    <dbReference type="NCBI Taxonomy" id="8355"/>
    <lineage>
        <taxon>Eukaryota</taxon>
        <taxon>Metazoa</taxon>
        <taxon>Chordata</taxon>
        <taxon>Craniata</taxon>
        <taxon>Vertebrata</taxon>
        <taxon>Euteleostomi</taxon>
        <taxon>Amphibia</taxon>
        <taxon>Batrachia</taxon>
        <taxon>Anura</taxon>
        <taxon>Pipoidea</taxon>
        <taxon>Pipidae</taxon>
        <taxon>Xenopodinae</taxon>
        <taxon>Xenopus</taxon>
        <taxon>Xenopus</taxon>
    </lineage>
</organism>
<dbReference type="AlphaFoldDB" id="A0A974DBV5"/>